<sequence length="174" mass="19378">MLKLGQKAPEFTTAALVGREIKEISLSDYAGQWVVLFFYPMDFTFVCPTELVEFNNAIDEFEDRDTVVLGGSTDTAYSHLGWVKSHDDLGDLKYPLFADVTKKMAADYGVLHEGDGVAERGTFIIDPEGNVRFLNINDRSVGRSVTETLRVLDALQTDELCACGWEKGQDTIQL</sequence>
<dbReference type="GO" id="GO:0045454">
    <property type="term" value="P:cell redox homeostasis"/>
    <property type="evidence" value="ECO:0007669"/>
    <property type="project" value="TreeGrafter"/>
</dbReference>
<evidence type="ECO:0000256" key="1">
    <source>
        <dbReference type="ARBA" id="ARBA00022559"/>
    </source>
</evidence>
<dbReference type="InterPro" id="IPR013766">
    <property type="entry name" value="Thioredoxin_domain"/>
</dbReference>
<dbReference type="GO" id="GO:0005829">
    <property type="term" value="C:cytosol"/>
    <property type="evidence" value="ECO:0007669"/>
    <property type="project" value="TreeGrafter"/>
</dbReference>
<organism evidence="7 8">
    <name type="scientific">Lujinxingia litoralis</name>
    <dbReference type="NCBI Taxonomy" id="2211119"/>
    <lineage>
        <taxon>Bacteria</taxon>
        <taxon>Deltaproteobacteria</taxon>
        <taxon>Bradymonadales</taxon>
        <taxon>Lujinxingiaceae</taxon>
        <taxon>Lujinxingia</taxon>
    </lineage>
</organism>
<evidence type="ECO:0000313" key="8">
    <source>
        <dbReference type="Proteomes" id="UP000249169"/>
    </source>
</evidence>
<dbReference type="InterPro" id="IPR024706">
    <property type="entry name" value="Peroxiredoxin_AhpC-typ"/>
</dbReference>
<feature type="active site" description="Cysteine sulfenic acid (-SOH) intermediate; for peroxidase activity" evidence="5">
    <location>
        <position position="47"/>
    </location>
</feature>
<dbReference type="PIRSF" id="PIRSF000239">
    <property type="entry name" value="AHPC"/>
    <property type="match status" value="1"/>
</dbReference>
<keyword evidence="2" id="KW-0049">Antioxidant</keyword>
<dbReference type="GO" id="GO:0006979">
    <property type="term" value="P:response to oxidative stress"/>
    <property type="evidence" value="ECO:0007669"/>
    <property type="project" value="TreeGrafter"/>
</dbReference>
<dbReference type="CDD" id="cd03015">
    <property type="entry name" value="PRX_Typ2cys"/>
    <property type="match status" value="1"/>
</dbReference>
<dbReference type="GO" id="GO:0008379">
    <property type="term" value="F:thioredoxin peroxidase activity"/>
    <property type="evidence" value="ECO:0007669"/>
    <property type="project" value="TreeGrafter"/>
</dbReference>
<dbReference type="InterPro" id="IPR050217">
    <property type="entry name" value="Peroxiredoxin"/>
</dbReference>
<evidence type="ECO:0000256" key="2">
    <source>
        <dbReference type="ARBA" id="ARBA00022862"/>
    </source>
</evidence>
<dbReference type="PANTHER" id="PTHR10681">
    <property type="entry name" value="THIOREDOXIN PEROXIDASE"/>
    <property type="match status" value="1"/>
</dbReference>
<keyword evidence="4" id="KW-0676">Redox-active center</keyword>
<dbReference type="RefSeq" id="WP_111730306.1">
    <property type="nucleotide sequence ID" value="NZ_QHKO01000005.1"/>
</dbReference>
<evidence type="ECO:0000256" key="3">
    <source>
        <dbReference type="ARBA" id="ARBA00023002"/>
    </source>
</evidence>
<dbReference type="Proteomes" id="UP000249169">
    <property type="component" value="Unassembled WGS sequence"/>
</dbReference>
<evidence type="ECO:0000256" key="5">
    <source>
        <dbReference type="PIRSR" id="PIRSR000239-1"/>
    </source>
</evidence>
<dbReference type="GO" id="GO:0033554">
    <property type="term" value="P:cellular response to stress"/>
    <property type="evidence" value="ECO:0007669"/>
    <property type="project" value="TreeGrafter"/>
</dbReference>
<dbReference type="PROSITE" id="PS51352">
    <property type="entry name" value="THIOREDOXIN_2"/>
    <property type="match status" value="1"/>
</dbReference>
<keyword evidence="1 7" id="KW-0575">Peroxidase</keyword>
<dbReference type="Pfam" id="PF00578">
    <property type="entry name" value="AhpC-TSA"/>
    <property type="match status" value="1"/>
</dbReference>
<dbReference type="Gene3D" id="3.40.30.10">
    <property type="entry name" value="Glutaredoxin"/>
    <property type="match status" value="1"/>
</dbReference>
<dbReference type="AlphaFoldDB" id="A0A328C6J2"/>
<keyword evidence="8" id="KW-1185">Reference proteome</keyword>
<name>A0A328C6J2_9DELT</name>
<keyword evidence="3" id="KW-0560">Oxidoreductase</keyword>
<dbReference type="PANTHER" id="PTHR10681:SF121">
    <property type="entry name" value="ALKYL HYDROPEROXIDE REDUCTASE C"/>
    <property type="match status" value="1"/>
</dbReference>
<gene>
    <name evidence="7" type="ORF">DL240_12900</name>
</gene>
<reference evidence="7 8" key="1">
    <citation type="submission" date="2018-05" db="EMBL/GenBank/DDBJ databases">
        <title>Lujinxingia marina gen. nov. sp. nov., a new facultative anaerobic member of the class Deltaproteobacteria, and proposal of Lujinxingaceae fam. nov.</title>
        <authorList>
            <person name="Li C.-M."/>
        </authorList>
    </citation>
    <scope>NUCLEOTIDE SEQUENCE [LARGE SCALE GENOMIC DNA]</scope>
    <source>
        <strain evidence="7 8">B210</strain>
    </source>
</reference>
<accession>A0A328C6J2</accession>
<dbReference type="EMBL" id="QHKO01000005">
    <property type="protein sequence ID" value="RAL21743.1"/>
    <property type="molecule type" value="Genomic_DNA"/>
</dbReference>
<evidence type="ECO:0000259" key="6">
    <source>
        <dbReference type="PROSITE" id="PS51352"/>
    </source>
</evidence>
<dbReference type="SUPFAM" id="SSF52833">
    <property type="entry name" value="Thioredoxin-like"/>
    <property type="match status" value="1"/>
</dbReference>
<dbReference type="InterPro" id="IPR036249">
    <property type="entry name" value="Thioredoxin-like_sf"/>
</dbReference>
<comment type="caution">
    <text evidence="7">The sequence shown here is derived from an EMBL/GenBank/DDBJ whole genome shotgun (WGS) entry which is preliminary data.</text>
</comment>
<feature type="domain" description="Thioredoxin" evidence="6">
    <location>
        <begin position="2"/>
        <end position="157"/>
    </location>
</feature>
<dbReference type="OrthoDB" id="9812811at2"/>
<dbReference type="GO" id="GO:0042744">
    <property type="term" value="P:hydrogen peroxide catabolic process"/>
    <property type="evidence" value="ECO:0007669"/>
    <property type="project" value="TreeGrafter"/>
</dbReference>
<proteinExistence type="predicted"/>
<evidence type="ECO:0000256" key="4">
    <source>
        <dbReference type="ARBA" id="ARBA00023284"/>
    </source>
</evidence>
<dbReference type="InterPro" id="IPR000866">
    <property type="entry name" value="AhpC/TSA"/>
</dbReference>
<protein>
    <submittedName>
        <fullName evidence="7">Thioredoxin peroxidase</fullName>
    </submittedName>
</protein>
<evidence type="ECO:0000313" key="7">
    <source>
        <dbReference type="EMBL" id="RAL21743.1"/>
    </source>
</evidence>